<dbReference type="CDD" id="cd01829">
    <property type="entry name" value="SGNH_hydrolase_peri2"/>
    <property type="match status" value="1"/>
</dbReference>
<name>A0A2N9X739_9NEIS</name>
<keyword evidence="2" id="KW-1185">Reference proteome</keyword>
<dbReference type="GO" id="GO:0016788">
    <property type="term" value="F:hydrolase activity, acting on ester bonds"/>
    <property type="evidence" value="ECO:0007669"/>
    <property type="project" value="UniProtKB-ARBA"/>
</dbReference>
<dbReference type="InterPro" id="IPR007407">
    <property type="entry name" value="DUF459"/>
</dbReference>
<evidence type="ECO:0000313" key="2">
    <source>
        <dbReference type="Proteomes" id="UP000230202"/>
    </source>
</evidence>
<organism evidence="1 2">
    <name type="scientific">Snodgrassella alvi</name>
    <dbReference type="NCBI Taxonomy" id="1196083"/>
    <lineage>
        <taxon>Bacteria</taxon>
        <taxon>Pseudomonadati</taxon>
        <taxon>Pseudomonadota</taxon>
        <taxon>Betaproteobacteria</taxon>
        <taxon>Neisseriales</taxon>
        <taxon>Neisseriaceae</taxon>
        <taxon>Snodgrassella</taxon>
    </lineage>
</organism>
<reference evidence="1" key="1">
    <citation type="journal article" date="2017" name="MBio">
        <title>Type VI secretion-mediated competition in the bee gut microbiome.</title>
        <authorList>
            <person name="Steele M.I."/>
            <person name="Kwong W.K."/>
            <person name="Powell J.E."/>
            <person name="Whiteley M."/>
            <person name="Moran N.A."/>
        </authorList>
    </citation>
    <scope>NUCLEOTIDE SEQUENCE [LARGE SCALE GENOMIC DNA]</scope>
    <source>
        <strain evidence="1">WkB273</strain>
    </source>
</reference>
<accession>A0A2N9X739</accession>
<dbReference type="RefSeq" id="WP_100152122.1">
    <property type="nucleotide sequence ID" value="NZ_MEIL01000027.1"/>
</dbReference>
<dbReference type="Gene3D" id="3.40.50.1110">
    <property type="entry name" value="SGNH hydrolase"/>
    <property type="match status" value="1"/>
</dbReference>
<dbReference type="Proteomes" id="UP000230202">
    <property type="component" value="Unassembled WGS sequence"/>
</dbReference>
<evidence type="ECO:0000313" key="1">
    <source>
        <dbReference type="EMBL" id="PIT39453.1"/>
    </source>
</evidence>
<dbReference type="EMBL" id="MEIL01000027">
    <property type="protein sequence ID" value="PIT39453.1"/>
    <property type="molecule type" value="Genomic_DNA"/>
</dbReference>
<dbReference type="AlphaFoldDB" id="A0A2N9X739"/>
<dbReference type="InterPro" id="IPR036514">
    <property type="entry name" value="SGNH_hydro_sf"/>
</dbReference>
<dbReference type="Pfam" id="PF04311">
    <property type="entry name" value="DUF459"/>
    <property type="match status" value="1"/>
</dbReference>
<proteinExistence type="predicted"/>
<protein>
    <submittedName>
        <fullName evidence="1">Uncharacterized protein</fullName>
    </submittedName>
</protein>
<dbReference type="SUPFAM" id="SSF52266">
    <property type="entry name" value="SGNH hydrolase"/>
    <property type="match status" value="1"/>
</dbReference>
<gene>
    <name evidence="1" type="ORF">BHC54_05850</name>
</gene>
<sequence>MQTSKYRRLPTYHSHNQKKKYTQFEQMPVVSVKTVTTVPMVVASDEESESKVQPPKSNKQQFRYVLLSLILAAGLSLWLMQDSVENYYQQTYHKNSILSKLKKYSWWQAGAKAGLVLNNGISWLNQNITSANHNVTTTFNQHVADADKNKATIAQKTQVAVQQNLQQTAKQDSIKSAFTLGAEDEVFFAGDSLMQGVAPHIQKWLSEGYGIKSVNLAKQSTGLTYPGFFNWPETIARTLNDNPRIKIMVIFLGPNDPWDIPDPHNGTRFISFASARWESMYRSRIQTIMDTARQHHVTVLWLTPPDMRRHKLNQQMVYLRQLTTDEVMRNHGFVVDTRTMLGSNGDEYTDTLMQPNGKKIKTRSADGIHFTISGQKIIARDIFNRFILPAQPNKNDYSNVH</sequence>
<comment type="caution">
    <text evidence="1">The sequence shown here is derived from an EMBL/GenBank/DDBJ whole genome shotgun (WGS) entry which is preliminary data.</text>
</comment>